<evidence type="ECO:0000313" key="1">
    <source>
        <dbReference type="EMBL" id="TCO54623.1"/>
    </source>
</evidence>
<comment type="caution">
    <text evidence="1">The sequence shown here is derived from an EMBL/GenBank/DDBJ whole genome shotgun (WGS) entry which is preliminary data.</text>
</comment>
<sequence>MKGVYYMRRESKSESQRWLIQAKRDLDDAIFAKEGEVDCLVAYLLKLL</sequence>
<accession>A0A4R2J6I4</accession>
<name>A0A4R2J6I4_9THEO</name>
<reference evidence="1 2" key="1">
    <citation type="submission" date="2019-03" db="EMBL/GenBank/DDBJ databases">
        <title>Genomic Encyclopedia of Type Strains, Phase IV (KMG-IV): sequencing the most valuable type-strain genomes for metagenomic binning, comparative biology and taxonomic classification.</title>
        <authorList>
            <person name="Goeker M."/>
        </authorList>
    </citation>
    <scope>NUCLEOTIDE SEQUENCE [LARGE SCALE GENOMIC DNA]</scope>
    <source>
        <strain evidence="1 2">DSM 13054</strain>
    </source>
</reference>
<organism evidence="1 2">
    <name type="scientific">Caldanaerobacter subterraneus</name>
    <dbReference type="NCBI Taxonomy" id="911092"/>
    <lineage>
        <taxon>Bacteria</taxon>
        <taxon>Bacillati</taxon>
        <taxon>Bacillota</taxon>
        <taxon>Clostridia</taxon>
        <taxon>Thermoanaerobacterales</taxon>
        <taxon>Thermoanaerobacteraceae</taxon>
        <taxon>Caldanaerobacter</taxon>
    </lineage>
</organism>
<gene>
    <name evidence="1" type="ORF">EV203_1488</name>
</gene>
<evidence type="ECO:0000313" key="2">
    <source>
        <dbReference type="Proteomes" id="UP000294886"/>
    </source>
</evidence>
<proteinExistence type="predicted"/>
<dbReference type="Proteomes" id="UP000294886">
    <property type="component" value="Unassembled WGS sequence"/>
</dbReference>
<protein>
    <submittedName>
        <fullName evidence="1">Uncharacterized protein</fullName>
    </submittedName>
</protein>
<dbReference type="AlphaFoldDB" id="A0A4R2J6I4"/>
<dbReference type="EMBL" id="SLWU01000048">
    <property type="protein sequence ID" value="TCO54623.1"/>
    <property type="molecule type" value="Genomic_DNA"/>
</dbReference>